<sequence length="168" mass="18057">MVSLPKISEVLSAHSAVRRAETVIVRCDGRDVTVAAAELNQYVSGPILRNHVWQELGEDSGLAAVLIVESIPAGDAANAESLAAAVADGHCALFEEPRDDVERRVAAIWSETMGVTRVGVHDDFLELGGDSLSALRIITAIEAQFDRSLDVYDFMSAGSVRRLADLLR</sequence>
<dbReference type="EMBL" id="MZMV01000022">
    <property type="protein sequence ID" value="OWV07099.1"/>
    <property type="molecule type" value="Genomic_DNA"/>
</dbReference>
<evidence type="ECO:0000259" key="3">
    <source>
        <dbReference type="PROSITE" id="PS50075"/>
    </source>
</evidence>
<dbReference type="InterPro" id="IPR036736">
    <property type="entry name" value="ACP-like_sf"/>
</dbReference>
<dbReference type="GO" id="GO:0044550">
    <property type="term" value="P:secondary metabolite biosynthetic process"/>
    <property type="evidence" value="ECO:0007669"/>
    <property type="project" value="TreeGrafter"/>
</dbReference>
<name>A0A246RLF7_9ACTN</name>
<dbReference type="SMART" id="SM00823">
    <property type="entry name" value="PKS_PP"/>
    <property type="match status" value="1"/>
</dbReference>
<dbReference type="PROSITE" id="PS00012">
    <property type="entry name" value="PHOSPHOPANTETHEINE"/>
    <property type="match status" value="1"/>
</dbReference>
<gene>
    <name evidence="4" type="ORF">B5D80_15035</name>
</gene>
<dbReference type="Pfam" id="PF00550">
    <property type="entry name" value="PP-binding"/>
    <property type="match status" value="1"/>
</dbReference>
<keyword evidence="2" id="KW-0597">Phosphoprotein</keyword>
<dbReference type="AlphaFoldDB" id="A0A246RLF7"/>
<proteinExistence type="predicted"/>
<dbReference type="InterPro" id="IPR020806">
    <property type="entry name" value="PKS_PP-bd"/>
</dbReference>
<keyword evidence="5" id="KW-1185">Reference proteome</keyword>
<dbReference type="Gene3D" id="1.10.1200.10">
    <property type="entry name" value="ACP-like"/>
    <property type="match status" value="1"/>
</dbReference>
<feature type="domain" description="Carrier" evidence="3">
    <location>
        <begin position="96"/>
        <end position="168"/>
    </location>
</feature>
<evidence type="ECO:0000313" key="5">
    <source>
        <dbReference type="Proteomes" id="UP000197174"/>
    </source>
</evidence>
<organism evidence="4 5">
    <name type="scientific">Micromonospora wenchangensis</name>
    <dbReference type="NCBI Taxonomy" id="1185415"/>
    <lineage>
        <taxon>Bacteria</taxon>
        <taxon>Bacillati</taxon>
        <taxon>Actinomycetota</taxon>
        <taxon>Actinomycetes</taxon>
        <taxon>Micromonosporales</taxon>
        <taxon>Micromonosporaceae</taxon>
        <taxon>Micromonospora</taxon>
    </lineage>
</organism>
<dbReference type="PANTHER" id="PTHR45527:SF1">
    <property type="entry name" value="FATTY ACID SYNTHASE"/>
    <property type="match status" value="1"/>
</dbReference>
<dbReference type="InterPro" id="IPR006162">
    <property type="entry name" value="Ppantetheine_attach_site"/>
</dbReference>
<dbReference type="GO" id="GO:0043041">
    <property type="term" value="P:amino acid activation for nonribosomal peptide biosynthetic process"/>
    <property type="evidence" value="ECO:0007669"/>
    <property type="project" value="TreeGrafter"/>
</dbReference>
<dbReference type="GO" id="GO:0031177">
    <property type="term" value="F:phosphopantetheine binding"/>
    <property type="evidence" value="ECO:0007669"/>
    <property type="project" value="InterPro"/>
</dbReference>
<protein>
    <recommendedName>
        <fullName evidence="3">Carrier domain-containing protein</fullName>
    </recommendedName>
</protein>
<accession>A0A246RLF7</accession>
<keyword evidence="1" id="KW-0596">Phosphopantetheine</keyword>
<dbReference type="InterPro" id="IPR009081">
    <property type="entry name" value="PP-bd_ACP"/>
</dbReference>
<comment type="caution">
    <text evidence="4">The sequence shown here is derived from an EMBL/GenBank/DDBJ whole genome shotgun (WGS) entry which is preliminary data.</text>
</comment>
<evidence type="ECO:0000256" key="1">
    <source>
        <dbReference type="ARBA" id="ARBA00022450"/>
    </source>
</evidence>
<evidence type="ECO:0000313" key="4">
    <source>
        <dbReference type="EMBL" id="OWV07099.1"/>
    </source>
</evidence>
<dbReference type="Proteomes" id="UP000197174">
    <property type="component" value="Unassembled WGS sequence"/>
</dbReference>
<reference evidence="4 5" key="1">
    <citation type="submission" date="2017-03" db="EMBL/GenBank/DDBJ databases">
        <title>Whole genome sequence of Micromonospora wenchangensis, isolated from mangrove soil.</title>
        <authorList>
            <person name="Yang H."/>
        </authorList>
    </citation>
    <scope>NUCLEOTIDE SEQUENCE [LARGE SCALE GENOMIC DNA]</scope>
    <source>
        <strain evidence="4 5">CCTCC AA 2012002</strain>
    </source>
</reference>
<dbReference type="PROSITE" id="PS50075">
    <property type="entry name" value="CARRIER"/>
    <property type="match status" value="1"/>
</dbReference>
<dbReference type="GO" id="GO:0005737">
    <property type="term" value="C:cytoplasm"/>
    <property type="evidence" value="ECO:0007669"/>
    <property type="project" value="TreeGrafter"/>
</dbReference>
<dbReference type="SUPFAM" id="SSF47336">
    <property type="entry name" value="ACP-like"/>
    <property type="match status" value="1"/>
</dbReference>
<evidence type="ECO:0000256" key="2">
    <source>
        <dbReference type="ARBA" id="ARBA00022553"/>
    </source>
</evidence>
<dbReference type="PANTHER" id="PTHR45527">
    <property type="entry name" value="NONRIBOSOMAL PEPTIDE SYNTHETASE"/>
    <property type="match status" value="1"/>
</dbReference>